<dbReference type="Gene3D" id="1.10.530.10">
    <property type="match status" value="1"/>
</dbReference>
<accession>A0A1Z4BKP4</accession>
<proteinExistence type="predicted"/>
<gene>
    <name evidence="1" type="ORF">CBG49_01320</name>
</gene>
<sequence>MKLVKKRYFFAVMVFAFLGFTIKDEETKVITIPPTFVVDVPQMATAMPAEATANSTLLPTSFTLHTGKTFIGFKEALAYRESRGNYTIVNRFGYMGKYQFGKRALRFYGVTDTQQFLNSPEQQEQVFVLSLQRTKWFLRKEIKKYVGKTINGIHITESGILAAAHLAGESSVKKFFKHQGGYNFADGNGVTLQHYLKAFAGYDTSHIEAIQKPQWEAPETTSLSLATL</sequence>
<name>A0A1Z4BKP4_9FLAO</name>
<protein>
    <submittedName>
        <fullName evidence="1">Peptidoglycan-binding protein LysM</fullName>
    </submittedName>
</protein>
<dbReference type="AlphaFoldDB" id="A0A1Z4BKP4"/>
<dbReference type="SUPFAM" id="SSF53955">
    <property type="entry name" value="Lysozyme-like"/>
    <property type="match status" value="1"/>
</dbReference>
<evidence type="ECO:0000313" key="1">
    <source>
        <dbReference type="EMBL" id="ASF41837.1"/>
    </source>
</evidence>
<dbReference type="EMBL" id="CP022022">
    <property type="protein sequence ID" value="ASF41837.1"/>
    <property type="molecule type" value="Genomic_DNA"/>
</dbReference>
<dbReference type="KEGG" id="capn:CBG49_01320"/>
<dbReference type="RefSeq" id="WP_088593049.1">
    <property type="nucleotide sequence ID" value="NZ_CP022022.1"/>
</dbReference>
<keyword evidence="2" id="KW-1185">Reference proteome</keyword>
<organism evidence="1 2">
    <name type="scientific">Capnocytophaga endodontalis</name>
    <dbReference type="NCBI Taxonomy" id="2708117"/>
    <lineage>
        <taxon>Bacteria</taxon>
        <taxon>Pseudomonadati</taxon>
        <taxon>Bacteroidota</taxon>
        <taxon>Flavobacteriia</taxon>
        <taxon>Flavobacteriales</taxon>
        <taxon>Flavobacteriaceae</taxon>
        <taxon>Capnocytophaga</taxon>
    </lineage>
</organism>
<reference evidence="2" key="1">
    <citation type="submission" date="2017-06" db="EMBL/GenBank/DDBJ databases">
        <title>Complete genome sequence of Capnocytophaga sp. KCOM 1579 (=ChDC OS43) isolated from a human refractory periapical abscess lesion.</title>
        <authorList>
            <person name="Kook J.-K."/>
            <person name="Park S.-N."/>
            <person name="Lim Y.K."/>
            <person name="Roh H."/>
        </authorList>
    </citation>
    <scope>NUCLEOTIDE SEQUENCE [LARGE SCALE GENOMIC DNA]</scope>
    <source>
        <strain evidence="2">ChDC OS43</strain>
    </source>
</reference>
<dbReference type="Proteomes" id="UP000197007">
    <property type="component" value="Chromosome"/>
</dbReference>
<dbReference type="InterPro" id="IPR023346">
    <property type="entry name" value="Lysozyme-like_dom_sf"/>
</dbReference>
<evidence type="ECO:0000313" key="2">
    <source>
        <dbReference type="Proteomes" id="UP000197007"/>
    </source>
</evidence>